<protein>
    <recommendedName>
        <fullName evidence="6">G-protein coupled receptors family 1 profile domain-containing protein</fullName>
    </recommendedName>
</protein>
<gene>
    <name evidence="7" type="ORF">niasHT_036071</name>
</gene>
<proteinExistence type="predicted"/>
<keyword evidence="2 5" id="KW-0812">Transmembrane</keyword>
<evidence type="ECO:0000313" key="8">
    <source>
        <dbReference type="Proteomes" id="UP001620626"/>
    </source>
</evidence>
<dbReference type="InterPro" id="IPR047130">
    <property type="entry name" value="7TM_GPCR_Srsx_nematod"/>
</dbReference>
<evidence type="ECO:0000256" key="5">
    <source>
        <dbReference type="SAM" id="Phobius"/>
    </source>
</evidence>
<accession>A0ABD2IEU9</accession>
<feature type="transmembrane region" description="Helical" evidence="5">
    <location>
        <begin position="57"/>
        <end position="77"/>
    </location>
</feature>
<organism evidence="7 8">
    <name type="scientific">Heterodera trifolii</name>
    <dbReference type="NCBI Taxonomy" id="157864"/>
    <lineage>
        <taxon>Eukaryota</taxon>
        <taxon>Metazoa</taxon>
        <taxon>Ecdysozoa</taxon>
        <taxon>Nematoda</taxon>
        <taxon>Chromadorea</taxon>
        <taxon>Rhabditida</taxon>
        <taxon>Tylenchina</taxon>
        <taxon>Tylenchomorpha</taxon>
        <taxon>Tylenchoidea</taxon>
        <taxon>Heteroderidae</taxon>
        <taxon>Heteroderinae</taxon>
        <taxon>Heterodera</taxon>
    </lineage>
</organism>
<dbReference type="Gene3D" id="1.20.1070.10">
    <property type="entry name" value="Rhodopsin 7-helix transmembrane proteins"/>
    <property type="match status" value="1"/>
</dbReference>
<dbReference type="InterPro" id="IPR017452">
    <property type="entry name" value="GPCR_Rhodpsn_7TM"/>
</dbReference>
<dbReference type="PANTHER" id="PTHR23360">
    <property type="entry name" value="G-PROTEIN COUPLED RECEPTORS FAMILY 1 PROFILE DOMAIN-CONTAINING PROTEIN-RELATED"/>
    <property type="match status" value="1"/>
</dbReference>
<dbReference type="GO" id="GO:0016020">
    <property type="term" value="C:membrane"/>
    <property type="evidence" value="ECO:0007669"/>
    <property type="project" value="UniProtKB-SubCell"/>
</dbReference>
<keyword evidence="8" id="KW-1185">Reference proteome</keyword>
<evidence type="ECO:0000256" key="4">
    <source>
        <dbReference type="ARBA" id="ARBA00023136"/>
    </source>
</evidence>
<name>A0ABD2IEU9_9BILA</name>
<evidence type="ECO:0000256" key="2">
    <source>
        <dbReference type="ARBA" id="ARBA00022692"/>
    </source>
</evidence>
<dbReference type="PROSITE" id="PS50262">
    <property type="entry name" value="G_PROTEIN_RECEP_F1_2"/>
    <property type="match status" value="1"/>
</dbReference>
<feature type="transmembrane region" description="Helical" evidence="5">
    <location>
        <begin position="25"/>
        <end position="45"/>
    </location>
</feature>
<reference evidence="7 8" key="1">
    <citation type="submission" date="2024-10" db="EMBL/GenBank/DDBJ databases">
        <authorList>
            <person name="Kim D."/>
        </authorList>
    </citation>
    <scope>NUCLEOTIDE SEQUENCE [LARGE SCALE GENOMIC DNA]</scope>
    <source>
        <strain evidence="7">BH-2024</strain>
    </source>
</reference>
<dbReference type="SUPFAM" id="SSF81321">
    <property type="entry name" value="Family A G protein-coupled receptor-like"/>
    <property type="match status" value="1"/>
</dbReference>
<comment type="subcellular location">
    <subcellularLocation>
        <location evidence="1">Membrane</location>
    </subcellularLocation>
</comment>
<dbReference type="Pfam" id="PF10320">
    <property type="entry name" value="7TM_GPCR_Srsx"/>
    <property type="match status" value="1"/>
</dbReference>
<feature type="transmembrane region" description="Helical" evidence="5">
    <location>
        <begin position="105"/>
        <end position="128"/>
    </location>
</feature>
<feature type="transmembrane region" description="Helical" evidence="5">
    <location>
        <begin position="149"/>
        <end position="169"/>
    </location>
</feature>
<feature type="domain" description="G-protein coupled receptors family 1 profile" evidence="6">
    <location>
        <begin position="35"/>
        <end position="294"/>
    </location>
</feature>
<evidence type="ECO:0000313" key="7">
    <source>
        <dbReference type="EMBL" id="KAL3078734.1"/>
    </source>
</evidence>
<feature type="transmembrane region" description="Helical" evidence="5">
    <location>
        <begin position="189"/>
        <end position="216"/>
    </location>
</feature>
<dbReference type="AlphaFoldDB" id="A0ABD2IEU9"/>
<sequence>MSEAESLSVHQNDNELVELSHFHSVNILVGVVSSLFCIATLIVFFSRRNFFHHNKLLTLLGFADLCSSLGIVLLGMMRKAIYDRIMETSQVPIETSWSCAIKPFVYLRLIGALIPPLVLTIVSIERFLAVYMPNFYRRRISPYPNIAPMVVLLHCGISLFAAYSVAWYYRTKLVDFFCGRKRSFSPEYSTYVFLTSIVGYAMAFLINVITACRLARLSFFYRQNSVNSETGKHIRRLHYLMAISLLAFLLVGVPDALFLSSPWLGPRGSALSKALSEPSNWMIAARCSANFFVYLLFREEFRVRVYEMLGCLSSDPSREREYEVSALGGTNQNRIAIVGQWNQQAKNSISLLSEFAERQIRPTAESRK</sequence>
<comment type="caution">
    <text evidence="7">The sequence shown here is derived from an EMBL/GenBank/DDBJ whole genome shotgun (WGS) entry which is preliminary data.</text>
</comment>
<feature type="transmembrane region" description="Helical" evidence="5">
    <location>
        <begin position="279"/>
        <end position="297"/>
    </location>
</feature>
<dbReference type="EMBL" id="JBICBT010001197">
    <property type="protein sequence ID" value="KAL3078734.1"/>
    <property type="molecule type" value="Genomic_DNA"/>
</dbReference>
<keyword evidence="4 5" id="KW-0472">Membrane</keyword>
<evidence type="ECO:0000256" key="3">
    <source>
        <dbReference type="ARBA" id="ARBA00022989"/>
    </source>
</evidence>
<feature type="transmembrane region" description="Helical" evidence="5">
    <location>
        <begin position="237"/>
        <end position="259"/>
    </location>
</feature>
<dbReference type="CDD" id="cd00637">
    <property type="entry name" value="7tm_classA_rhodopsin-like"/>
    <property type="match status" value="1"/>
</dbReference>
<dbReference type="SMART" id="SM01381">
    <property type="entry name" value="7TM_GPCR_Srsx"/>
    <property type="match status" value="1"/>
</dbReference>
<evidence type="ECO:0000256" key="1">
    <source>
        <dbReference type="ARBA" id="ARBA00004370"/>
    </source>
</evidence>
<dbReference type="Proteomes" id="UP001620626">
    <property type="component" value="Unassembled WGS sequence"/>
</dbReference>
<dbReference type="InterPro" id="IPR000276">
    <property type="entry name" value="GPCR_Rhodpsn"/>
</dbReference>
<dbReference type="PANTHER" id="PTHR23360:SF29">
    <property type="entry name" value="G_PROTEIN_RECEP_F1_2 DOMAIN-CONTAINING PROTEIN"/>
    <property type="match status" value="1"/>
</dbReference>
<keyword evidence="3 5" id="KW-1133">Transmembrane helix</keyword>
<dbReference type="InterPro" id="IPR019424">
    <property type="entry name" value="7TM_GPCR_Srsx"/>
</dbReference>
<evidence type="ECO:0000259" key="6">
    <source>
        <dbReference type="PROSITE" id="PS50262"/>
    </source>
</evidence>